<accession>A0AAD4XJB7</accession>
<dbReference type="GO" id="GO:0005886">
    <property type="term" value="C:plasma membrane"/>
    <property type="evidence" value="ECO:0007669"/>
    <property type="project" value="TreeGrafter"/>
</dbReference>
<dbReference type="Pfam" id="PF02364">
    <property type="entry name" value="Glucan_synthase"/>
    <property type="match status" value="1"/>
</dbReference>
<dbReference type="PANTHER" id="PTHR12741">
    <property type="entry name" value="LYST-INTERACTING PROTEIN LIP5 DOPAMINE RESPONSIVE PROTEIN DRG-1"/>
    <property type="match status" value="1"/>
</dbReference>
<evidence type="ECO:0000259" key="1">
    <source>
        <dbReference type="Pfam" id="PF02364"/>
    </source>
</evidence>
<feature type="non-terminal residue" evidence="2">
    <location>
        <position position="1"/>
    </location>
</feature>
<organism evidence="2 3">
    <name type="scientific">Papaver atlanticum</name>
    <dbReference type="NCBI Taxonomy" id="357466"/>
    <lineage>
        <taxon>Eukaryota</taxon>
        <taxon>Viridiplantae</taxon>
        <taxon>Streptophyta</taxon>
        <taxon>Embryophyta</taxon>
        <taxon>Tracheophyta</taxon>
        <taxon>Spermatophyta</taxon>
        <taxon>Magnoliopsida</taxon>
        <taxon>Ranunculales</taxon>
        <taxon>Papaveraceae</taxon>
        <taxon>Papaveroideae</taxon>
        <taxon>Papaver</taxon>
    </lineage>
</organism>
<proteinExistence type="predicted"/>
<keyword evidence="3" id="KW-1185">Reference proteome</keyword>
<evidence type="ECO:0000313" key="3">
    <source>
        <dbReference type="Proteomes" id="UP001202328"/>
    </source>
</evidence>
<sequence length="170" mass="19949">MWLKRDYIHLIAPVLYDSIYLKQFVAVLSFVVELDRAIYDVLMLDSVSSLEWFMSNQFRTFRVRFHYGHLDVFYRIFHNTLGEIHLSEDIFAGYVSISRRGNVTKHECIQVGKGRDVGGVMFMEQYLGAFRQFLEKWLSNQAGLISAHNFDLFSTWKLDMIQSLLTASFL</sequence>
<reference evidence="2" key="1">
    <citation type="submission" date="2022-04" db="EMBL/GenBank/DDBJ databases">
        <title>A functionally conserved STORR gene fusion in Papaver species that diverged 16.8 million years ago.</title>
        <authorList>
            <person name="Catania T."/>
        </authorList>
    </citation>
    <scope>NUCLEOTIDE SEQUENCE</scope>
    <source>
        <strain evidence="2">S-188037</strain>
    </source>
</reference>
<dbReference type="PANTHER" id="PTHR12741:SF48">
    <property type="entry name" value="1,3-BETA-GLUCAN SYNTHASE COMPONENT FKS1-RELATED"/>
    <property type="match status" value="1"/>
</dbReference>
<dbReference type="EMBL" id="JAJJMB010008983">
    <property type="protein sequence ID" value="KAI3917542.1"/>
    <property type="molecule type" value="Genomic_DNA"/>
</dbReference>
<name>A0AAD4XJB7_9MAGN</name>
<dbReference type="Proteomes" id="UP001202328">
    <property type="component" value="Unassembled WGS sequence"/>
</dbReference>
<dbReference type="AlphaFoldDB" id="A0AAD4XJB7"/>
<dbReference type="GO" id="GO:0006075">
    <property type="term" value="P:(1-&gt;3)-beta-D-glucan biosynthetic process"/>
    <property type="evidence" value="ECO:0007669"/>
    <property type="project" value="InterPro"/>
</dbReference>
<evidence type="ECO:0000313" key="2">
    <source>
        <dbReference type="EMBL" id="KAI3917542.1"/>
    </source>
</evidence>
<dbReference type="GO" id="GO:0000148">
    <property type="term" value="C:1,3-beta-D-glucan synthase complex"/>
    <property type="evidence" value="ECO:0007669"/>
    <property type="project" value="InterPro"/>
</dbReference>
<dbReference type="InterPro" id="IPR003440">
    <property type="entry name" value="Glyco_trans_48_dom"/>
</dbReference>
<dbReference type="GO" id="GO:0003843">
    <property type="term" value="F:1,3-beta-D-glucan synthase activity"/>
    <property type="evidence" value="ECO:0007669"/>
    <property type="project" value="InterPro"/>
</dbReference>
<comment type="caution">
    <text evidence="2">The sequence shown here is derived from an EMBL/GenBank/DDBJ whole genome shotgun (WGS) entry which is preliminary data.</text>
</comment>
<feature type="domain" description="Glycosyl transferase 48" evidence="1">
    <location>
        <begin position="60"/>
        <end position="118"/>
    </location>
</feature>
<gene>
    <name evidence="2" type="ORF">MKW98_021304</name>
</gene>
<protein>
    <recommendedName>
        <fullName evidence="1">Glycosyl transferase 48 domain-containing protein</fullName>
    </recommendedName>
</protein>